<name>A0A0B2AE53_9MICO</name>
<protein>
    <recommendedName>
        <fullName evidence="10">Multidrug transporter</fullName>
    </recommendedName>
</protein>
<evidence type="ECO:0000256" key="6">
    <source>
        <dbReference type="ARBA" id="ARBA00023136"/>
    </source>
</evidence>
<dbReference type="GO" id="GO:0016020">
    <property type="term" value="C:membrane"/>
    <property type="evidence" value="ECO:0007669"/>
    <property type="project" value="UniProtKB-SubCell"/>
</dbReference>
<dbReference type="GO" id="GO:0016757">
    <property type="term" value="F:glycosyltransferase activity"/>
    <property type="evidence" value="ECO:0007669"/>
    <property type="project" value="UniProtKB-KW"/>
</dbReference>
<dbReference type="PANTHER" id="PTHR43867:SF2">
    <property type="entry name" value="CELLULOSE SYNTHASE CATALYTIC SUBUNIT A [UDP-FORMING]"/>
    <property type="match status" value="1"/>
</dbReference>
<dbReference type="PANTHER" id="PTHR43867">
    <property type="entry name" value="CELLULOSE SYNTHASE CATALYTIC SUBUNIT A [UDP-FORMING]"/>
    <property type="match status" value="1"/>
</dbReference>
<feature type="transmembrane region" description="Helical" evidence="7">
    <location>
        <begin position="395"/>
        <end position="415"/>
    </location>
</feature>
<reference evidence="8 9" key="1">
    <citation type="submission" date="2014-11" db="EMBL/GenBank/DDBJ databases">
        <title>Genome sequence of Microbacterium mangrovi MUSC 115(T).</title>
        <authorList>
            <person name="Lee L.-H."/>
        </authorList>
    </citation>
    <scope>NUCLEOTIDE SEQUENCE [LARGE SCALE GENOMIC DNA]</scope>
    <source>
        <strain evidence="8 9">MUSC 115</strain>
    </source>
</reference>
<evidence type="ECO:0000313" key="8">
    <source>
        <dbReference type="EMBL" id="KHK99911.1"/>
    </source>
</evidence>
<keyword evidence="2" id="KW-0328">Glycosyltransferase</keyword>
<keyword evidence="5 7" id="KW-1133">Transmembrane helix</keyword>
<dbReference type="Gene3D" id="3.90.550.10">
    <property type="entry name" value="Spore Coat Polysaccharide Biosynthesis Protein SpsA, Chain A"/>
    <property type="match status" value="1"/>
</dbReference>
<feature type="transmembrane region" description="Helical" evidence="7">
    <location>
        <begin position="362"/>
        <end position="383"/>
    </location>
</feature>
<keyword evidence="3" id="KW-0808">Transferase</keyword>
<keyword evidence="4 7" id="KW-0812">Transmembrane</keyword>
<evidence type="ECO:0000313" key="9">
    <source>
        <dbReference type="Proteomes" id="UP000031030"/>
    </source>
</evidence>
<evidence type="ECO:0000256" key="3">
    <source>
        <dbReference type="ARBA" id="ARBA00022679"/>
    </source>
</evidence>
<evidence type="ECO:0008006" key="10">
    <source>
        <dbReference type="Google" id="ProtNLM"/>
    </source>
</evidence>
<dbReference type="Proteomes" id="UP000031030">
    <property type="component" value="Unassembled WGS sequence"/>
</dbReference>
<comment type="subcellular location">
    <subcellularLocation>
        <location evidence="1">Membrane</location>
        <topology evidence="1">Multi-pass membrane protein</topology>
    </subcellularLocation>
</comment>
<proteinExistence type="predicted"/>
<dbReference type="AlphaFoldDB" id="A0A0B2AE53"/>
<accession>A0A0B2AE53</accession>
<evidence type="ECO:0000256" key="2">
    <source>
        <dbReference type="ARBA" id="ARBA00022676"/>
    </source>
</evidence>
<dbReference type="STRING" id="1348253.LK09_00845"/>
<keyword evidence="9" id="KW-1185">Reference proteome</keyword>
<dbReference type="InterPro" id="IPR029044">
    <property type="entry name" value="Nucleotide-diphossugar_trans"/>
</dbReference>
<gene>
    <name evidence="8" type="ORF">LK09_00845</name>
</gene>
<dbReference type="EMBL" id="JTDK01000001">
    <property type="protein sequence ID" value="KHK99911.1"/>
    <property type="molecule type" value="Genomic_DNA"/>
</dbReference>
<dbReference type="InterPro" id="IPR050321">
    <property type="entry name" value="Glycosyltr_2/OpgH_subfam"/>
</dbReference>
<evidence type="ECO:0000256" key="1">
    <source>
        <dbReference type="ARBA" id="ARBA00004141"/>
    </source>
</evidence>
<comment type="caution">
    <text evidence="8">The sequence shown here is derived from an EMBL/GenBank/DDBJ whole genome shotgun (WGS) entry which is preliminary data.</text>
</comment>
<keyword evidence="6 7" id="KW-0472">Membrane</keyword>
<dbReference type="SUPFAM" id="SSF53448">
    <property type="entry name" value="Nucleotide-diphospho-sugar transferases"/>
    <property type="match status" value="1"/>
</dbReference>
<feature type="transmembrane region" description="Helical" evidence="7">
    <location>
        <begin position="324"/>
        <end position="350"/>
    </location>
</feature>
<evidence type="ECO:0000256" key="7">
    <source>
        <dbReference type="SAM" id="Phobius"/>
    </source>
</evidence>
<organism evidence="8 9">
    <name type="scientific">Microbacterium mangrovi</name>
    <dbReference type="NCBI Taxonomy" id="1348253"/>
    <lineage>
        <taxon>Bacteria</taxon>
        <taxon>Bacillati</taxon>
        <taxon>Actinomycetota</taxon>
        <taxon>Actinomycetes</taxon>
        <taxon>Micrococcales</taxon>
        <taxon>Microbacteriaceae</taxon>
        <taxon>Microbacterium</taxon>
    </lineage>
</organism>
<dbReference type="RefSeq" id="WP_039394348.1">
    <property type="nucleotide sequence ID" value="NZ_JTDK01000001.1"/>
</dbReference>
<sequence length="450" mass="50943">MFLVFSALSTALVVSFCAYVASILIPFLRRPTQPPGDAADFDWHIFVPCRDEEAVIETTMGRLRETFPDAHVWVIDDDSDDATGRLVAERTVCDPHVHLVQRRRPDARTGKGDALNAAYAALDEYLPADTDRSAVIVCVVDADGELAPNALAQVAGRDVFADPKVGAAQITVWMKNRNDRNPLPHRGRFVNLCARYLIRMQDIEFRTMIAAMQSLRERTRTVGLGGNGQFTRLSTLDEIEHRYGEPWHGSLLEDYELGVHVLLAGYENRHVHDTHVSQEALVNFRRFTTQRTRWSQGNIQCARYIKDIVMSRHFDNVGVLESSYYLVLPFIQVVGFITWIFLLAATVVGFAQVPDAAGHWLVANWAALPMLLVFGIGPFFIWGPIYRRQCEPDRPFWAGILWGIGMWLFVFYLYVSLSRAFFRVITGRNGWAKTRRNAEMHSIGVVAKEA</sequence>
<evidence type="ECO:0000256" key="5">
    <source>
        <dbReference type="ARBA" id="ARBA00022989"/>
    </source>
</evidence>
<dbReference type="Pfam" id="PF13641">
    <property type="entry name" value="Glyco_tranf_2_3"/>
    <property type="match status" value="1"/>
</dbReference>
<evidence type="ECO:0000256" key="4">
    <source>
        <dbReference type="ARBA" id="ARBA00022692"/>
    </source>
</evidence>